<protein>
    <submittedName>
        <fullName evidence="2">Uncharacterized protein</fullName>
    </submittedName>
</protein>
<reference evidence="2" key="2">
    <citation type="submission" date="2020-11" db="EMBL/GenBank/DDBJ databases">
        <authorList>
            <person name="McCartney M.A."/>
            <person name="Auch B."/>
            <person name="Kono T."/>
            <person name="Mallez S."/>
            <person name="Becker A."/>
            <person name="Gohl D.M."/>
            <person name="Silverstein K.A.T."/>
            <person name="Koren S."/>
            <person name="Bechman K.B."/>
            <person name="Herman A."/>
            <person name="Abrahante J.E."/>
            <person name="Garbe J."/>
        </authorList>
    </citation>
    <scope>NUCLEOTIDE SEQUENCE</scope>
    <source>
        <strain evidence="2">Duluth1</strain>
        <tissue evidence="2">Whole animal</tissue>
    </source>
</reference>
<gene>
    <name evidence="2" type="ORF">DPMN_026805</name>
</gene>
<organism evidence="2 3">
    <name type="scientific">Dreissena polymorpha</name>
    <name type="common">Zebra mussel</name>
    <name type="synonym">Mytilus polymorpha</name>
    <dbReference type="NCBI Taxonomy" id="45954"/>
    <lineage>
        <taxon>Eukaryota</taxon>
        <taxon>Metazoa</taxon>
        <taxon>Spiralia</taxon>
        <taxon>Lophotrochozoa</taxon>
        <taxon>Mollusca</taxon>
        <taxon>Bivalvia</taxon>
        <taxon>Autobranchia</taxon>
        <taxon>Heteroconchia</taxon>
        <taxon>Euheterodonta</taxon>
        <taxon>Imparidentia</taxon>
        <taxon>Neoheterodontei</taxon>
        <taxon>Myida</taxon>
        <taxon>Dreissenoidea</taxon>
        <taxon>Dreissenidae</taxon>
        <taxon>Dreissena</taxon>
    </lineage>
</organism>
<evidence type="ECO:0000313" key="3">
    <source>
        <dbReference type="Proteomes" id="UP000828390"/>
    </source>
</evidence>
<sequence length="93" mass="11074">MKVRLDQIDKRVNDIEVKFKDIEPSREYDSSDIEEINKKHSECDALKANRRQIEEQQKTLNTEVRHDITDIRSRSMRDILLFFGIPEVRASEN</sequence>
<feature type="coiled-coil region" evidence="1">
    <location>
        <begin position="36"/>
        <end position="63"/>
    </location>
</feature>
<keyword evidence="1" id="KW-0175">Coiled coil</keyword>
<keyword evidence="3" id="KW-1185">Reference proteome</keyword>
<evidence type="ECO:0000256" key="1">
    <source>
        <dbReference type="SAM" id="Coils"/>
    </source>
</evidence>
<dbReference type="AlphaFoldDB" id="A0A9D4REY6"/>
<reference evidence="2" key="1">
    <citation type="journal article" date="2019" name="bioRxiv">
        <title>The Genome of the Zebra Mussel, Dreissena polymorpha: A Resource for Invasive Species Research.</title>
        <authorList>
            <person name="McCartney M.A."/>
            <person name="Auch B."/>
            <person name="Kono T."/>
            <person name="Mallez S."/>
            <person name="Zhang Y."/>
            <person name="Obille A."/>
            <person name="Becker A."/>
            <person name="Abrahante J.E."/>
            <person name="Garbe J."/>
            <person name="Badalamenti J.P."/>
            <person name="Herman A."/>
            <person name="Mangelson H."/>
            <person name="Liachko I."/>
            <person name="Sullivan S."/>
            <person name="Sone E.D."/>
            <person name="Koren S."/>
            <person name="Silverstein K.A.T."/>
            <person name="Beckman K.B."/>
            <person name="Gohl D.M."/>
        </authorList>
    </citation>
    <scope>NUCLEOTIDE SEQUENCE</scope>
    <source>
        <strain evidence="2">Duluth1</strain>
        <tissue evidence="2">Whole animal</tissue>
    </source>
</reference>
<accession>A0A9D4REY6</accession>
<evidence type="ECO:0000313" key="2">
    <source>
        <dbReference type="EMBL" id="KAH3863805.1"/>
    </source>
</evidence>
<name>A0A9D4REY6_DREPO</name>
<comment type="caution">
    <text evidence="2">The sequence shown here is derived from an EMBL/GenBank/DDBJ whole genome shotgun (WGS) entry which is preliminary data.</text>
</comment>
<dbReference type="Proteomes" id="UP000828390">
    <property type="component" value="Unassembled WGS sequence"/>
</dbReference>
<proteinExistence type="predicted"/>
<dbReference type="EMBL" id="JAIWYP010000002">
    <property type="protein sequence ID" value="KAH3863805.1"/>
    <property type="molecule type" value="Genomic_DNA"/>
</dbReference>